<dbReference type="InterPro" id="IPR050791">
    <property type="entry name" value="Aldo-Keto_reductase"/>
</dbReference>
<dbReference type="InterPro" id="IPR036812">
    <property type="entry name" value="NAD(P)_OxRdtase_dom_sf"/>
</dbReference>
<dbReference type="PANTHER" id="PTHR43625">
    <property type="entry name" value="AFLATOXIN B1 ALDEHYDE REDUCTASE"/>
    <property type="match status" value="1"/>
</dbReference>
<reference evidence="3 4" key="1">
    <citation type="submission" date="2024-07" db="EMBL/GenBank/DDBJ databases">
        <title>Section-level genome sequencing and comparative genomics of Aspergillus sections Usti and Cavernicolus.</title>
        <authorList>
            <consortium name="Lawrence Berkeley National Laboratory"/>
            <person name="Nybo J.L."/>
            <person name="Vesth T.C."/>
            <person name="Theobald S."/>
            <person name="Frisvad J.C."/>
            <person name="Larsen T.O."/>
            <person name="Kjaerboelling I."/>
            <person name="Rothschild-Mancinelli K."/>
            <person name="Lyhne E.K."/>
            <person name="Kogle M.E."/>
            <person name="Barry K."/>
            <person name="Clum A."/>
            <person name="Na H."/>
            <person name="Ledsgaard L."/>
            <person name="Lin J."/>
            <person name="Lipzen A."/>
            <person name="Kuo A."/>
            <person name="Riley R."/>
            <person name="Mondo S."/>
            <person name="Labutti K."/>
            <person name="Haridas S."/>
            <person name="Pangalinan J."/>
            <person name="Salamov A.A."/>
            <person name="Simmons B.A."/>
            <person name="Magnuson J.K."/>
            <person name="Chen J."/>
            <person name="Drula E."/>
            <person name="Henrissat B."/>
            <person name="Wiebenga A."/>
            <person name="Lubbers R.J."/>
            <person name="Gomes A.C."/>
            <person name="Makela M.R."/>
            <person name="Stajich J."/>
            <person name="Grigoriev I.V."/>
            <person name="Mortensen U.H."/>
            <person name="De Vries R.P."/>
            <person name="Baker S.E."/>
            <person name="Andersen M.R."/>
        </authorList>
    </citation>
    <scope>NUCLEOTIDE SEQUENCE [LARGE SCALE GENOMIC DNA]</scope>
    <source>
        <strain evidence="3 4">CBS 209.92</strain>
    </source>
</reference>
<protein>
    <submittedName>
        <fullName evidence="3">NADP-dependent oxidoreductase domain-containing protein</fullName>
    </submittedName>
</protein>
<accession>A0ABR4FS61</accession>
<evidence type="ECO:0000313" key="4">
    <source>
        <dbReference type="Proteomes" id="UP001610563"/>
    </source>
</evidence>
<gene>
    <name evidence="3" type="ORF">BJX66DRAFT_347035</name>
</gene>
<name>A0ABR4FS61_9EURO</name>
<comment type="caution">
    <text evidence="3">The sequence shown here is derived from an EMBL/GenBank/DDBJ whole genome shotgun (WGS) entry which is preliminary data.</text>
</comment>
<evidence type="ECO:0000256" key="1">
    <source>
        <dbReference type="ARBA" id="ARBA00023002"/>
    </source>
</evidence>
<dbReference type="PANTHER" id="PTHR43625:SF78">
    <property type="entry name" value="PYRIDOXAL REDUCTASE-RELATED"/>
    <property type="match status" value="1"/>
</dbReference>
<dbReference type="Pfam" id="PF00248">
    <property type="entry name" value="Aldo_ket_red"/>
    <property type="match status" value="1"/>
</dbReference>
<keyword evidence="4" id="KW-1185">Reference proteome</keyword>
<dbReference type="Proteomes" id="UP001610563">
    <property type="component" value="Unassembled WGS sequence"/>
</dbReference>
<feature type="domain" description="NADP-dependent oxidoreductase" evidence="2">
    <location>
        <begin position="13"/>
        <end position="311"/>
    </location>
</feature>
<sequence>MVFITSRDVGATGFGLMSLTPPFGNPVPREQAFEAMNAALETGATFWNGGHFYGTPENNSLHLLRDYFTKYPENASKVVLSIKSGLTEQKTPDGSAGFINQCVSNCLEILPPSFKKIDIFQCARVDPNVPIEDTMRTLIGLVDAGKFGSIGLSEVGVDTIRRASKITPIAAVEVEFSLFETGILQNGVASVCAELDIPIVAYSPLGRGVLTGEVLNAGDLPLDSVLRRMDRFQGDNLEQNFRLIQELHRLSLEFKPYTMPNIALSWLRAQSQRKGLPQILPIAGTSKKANVRANALHVELSKDDIVRIDRLLQENKVVGPRSYAGQHSFTP</sequence>
<dbReference type="Gene3D" id="3.20.20.100">
    <property type="entry name" value="NADP-dependent oxidoreductase domain"/>
    <property type="match status" value="1"/>
</dbReference>
<evidence type="ECO:0000313" key="3">
    <source>
        <dbReference type="EMBL" id="KAL2786098.1"/>
    </source>
</evidence>
<dbReference type="SUPFAM" id="SSF51430">
    <property type="entry name" value="NAD(P)-linked oxidoreductase"/>
    <property type="match status" value="1"/>
</dbReference>
<dbReference type="InterPro" id="IPR023210">
    <property type="entry name" value="NADP_OxRdtase_dom"/>
</dbReference>
<organism evidence="3 4">
    <name type="scientific">Aspergillus keveii</name>
    <dbReference type="NCBI Taxonomy" id="714993"/>
    <lineage>
        <taxon>Eukaryota</taxon>
        <taxon>Fungi</taxon>
        <taxon>Dikarya</taxon>
        <taxon>Ascomycota</taxon>
        <taxon>Pezizomycotina</taxon>
        <taxon>Eurotiomycetes</taxon>
        <taxon>Eurotiomycetidae</taxon>
        <taxon>Eurotiales</taxon>
        <taxon>Aspergillaceae</taxon>
        <taxon>Aspergillus</taxon>
        <taxon>Aspergillus subgen. Nidulantes</taxon>
    </lineage>
</organism>
<proteinExistence type="predicted"/>
<keyword evidence="1" id="KW-0560">Oxidoreductase</keyword>
<evidence type="ECO:0000259" key="2">
    <source>
        <dbReference type="Pfam" id="PF00248"/>
    </source>
</evidence>
<dbReference type="EMBL" id="JBFTWV010000126">
    <property type="protein sequence ID" value="KAL2786098.1"/>
    <property type="molecule type" value="Genomic_DNA"/>
</dbReference>
<dbReference type="CDD" id="cd19077">
    <property type="entry name" value="AKR_AKR8A1-2"/>
    <property type="match status" value="1"/>
</dbReference>